<keyword evidence="5" id="KW-1185">Reference proteome</keyword>
<evidence type="ECO:0000313" key="5">
    <source>
        <dbReference type="Proteomes" id="UP000481109"/>
    </source>
</evidence>
<dbReference type="Gene3D" id="3.40.50.1820">
    <property type="entry name" value="alpha/beta hydrolase"/>
    <property type="match status" value="1"/>
</dbReference>
<dbReference type="GO" id="GO:0004806">
    <property type="term" value="F:triacylglycerol lipase activity"/>
    <property type="evidence" value="ECO:0007669"/>
    <property type="project" value="TreeGrafter"/>
</dbReference>
<dbReference type="Pfam" id="PF07859">
    <property type="entry name" value="Abhydrolase_3"/>
    <property type="match status" value="1"/>
</dbReference>
<organism evidence="4 5">
    <name type="scientific">Streptomyces mesophilus</name>
    <dbReference type="NCBI Taxonomy" id="1775132"/>
    <lineage>
        <taxon>Bacteria</taxon>
        <taxon>Bacillati</taxon>
        <taxon>Actinomycetota</taxon>
        <taxon>Actinomycetes</taxon>
        <taxon>Kitasatosporales</taxon>
        <taxon>Streptomycetaceae</taxon>
        <taxon>Streptomyces</taxon>
    </lineage>
</organism>
<dbReference type="EMBL" id="JAAKZW010000300">
    <property type="protein sequence ID" value="NGO81250.1"/>
    <property type="molecule type" value="Genomic_DNA"/>
</dbReference>
<dbReference type="Proteomes" id="UP000481109">
    <property type="component" value="Unassembled WGS sequence"/>
</dbReference>
<feature type="domain" description="Alpha/beta hydrolase fold-3" evidence="3">
    <location>
        <begin position="65"/>
        <end position="264"/>
    </location>
</feature>
<comment type="caution">
    <text evidence="4">The sequence shown here is derived from an EMBL/GenBank/DDBJ whole genome shotgun (WGS) entry which is preliminary data.</text>
</comment>
<dbReference type="PANTHER" id="PTHR48081">
    <property type="entry name" value="AB HYDROLASE SUPERFAMILY PROTEIN C4A8.06C"/>
    <property type="match status" value="1"/>
</dbReference>
<accession>A0A6G4XWV4</accession>
<dbReference type="RefSeq" id="WP_165336651.1">
    <property type="nucleotide sequence ID" value="NZ_JAAKZW010000300.1"/>
</dbReference>
<dbReference type="InterPro" id="IPR050300">
    <property type="entry name" value="GDXG_lipolytic_enzyme"/>
</dbReference>
<dbReference type="AlphaFoldDB" id="A0A6G4XWV4"/>
<evidence type="ECO:0000259" key="3">
    <source>
        <dbReference type="Pfam" id="PF07859"/>
    </source>
</evidence>
<evidence type="ECO:0000313" key="4">
    <source>
        <dbReference type="EMBL" id="NGO81250.1"/>
    </source>
</evidence>
<keyword evidence="2 4" id="KW-0378">Hydrolase</keyword>
<sequence length="292" mass="29903">MNVSRIPALPDPATAAAEVTTALKSLAALDFTLPQDGAPGALPELGAPGVWVAAAGACDPADGVIVYAHGGSFTSRMPELIALYAHRLSSAAARPVFVSHYRLAPADPYPAPLDDVLAAYEGLLAAGVPAGRVTLLGESSGGALVLSALLRLKSAGRPLPAGAITISPLTDFTLSSASIDAAGEQGVDRALLTRITEQYLAGAARDEAPQSPYHGELSDLPPLLMLAGGAEAFLDDTLRFAEAASAAGTKVSVDVYEALTHAFQITALTPQSPTGERLLTRLASWIDDRTGS</sequence>
<gene>
    <name evidence="4" type="ORF">G6045_37140</name>
</gene>
<comment type="similarity">
    <text evidence="1">Belongs to the 'GDXG' lipolytic enzyme family.</text>
</comment>
<dbReference type="SUPFAM" id="SSF53474">
    <property type="entry name" value="alpha/beta-Hydrolases"/>
    <property type="match status" value="1"/>
</dbReference>
<dbReference type="InterPro" id="IPR013094">
    <property type="entry name" value="AB_hydrolase_3"/>
</dbReference>
<name>A0A6G4XWV4_9ACTN</name>
<protein>
    <submittedName>
        <fullName evidence="4">Alpha/beta hydrolase</fullName>
    </submittedName>
</protein>
<evidence type="ECO:0000256" key="2">
    <source>
        <dbReference type="ARBA" id="ARBA00022801"/>
    </source>
</evidence>
<dbReference type="PANTHER" id="PTHR48081:SF30">
    <property type="entry name" value="ACETYL-HYDROLASE LIPR-RELATED"/>
    <property type="match status" value="1"/>
</dbReference>
<proteinExistence type="inferred from homology"/>
<reference evidence="4 5" key="1">
    <citation type="submission" date="2020-02" db="EMBL/GenBank/DDBJ databases">
        <title>Whole-genome analyses of novel actinobacteria.</title>
        <authorList>
            <person name="Sahin N."/>
            <person name="Tokatli A."/>
        </authorList>
    </citation>
    <scope>NUCLEOTIDE SEQUENCE [LARGE SCALE GENOMIC DNA]</scope>
    <source>
        <strain evidence="4 5">YC504</strain>
    </source>
</reference>
<evidence type="ECO:0000256" key="1">
    <source>
        <dbReference type="ARBA" id="ARBA00010515"/>
    </source>
</evidence>
<dbReference type="InterPro" id="IPR029058">
    <property type="entry name" value="AB_hydrolase_fold"/>
</dbReference>